<keyword evidence="4" id="KW-1185">Reference proteome</keyword>
<name>A0A1G6TV86_9PROT</name>
<protein>
    <submittedName>
        <fullName evidence="3">Glutathione S-transferase</fullName>
    </submittedName>
</protein>
<evidence type="ECO:0000259" key="1">
    <source>
        <dbReference type="PROSITE" id="PS50404"/>
    </source>
</evidence>
<dbReference type="GO" id="GO:0016740">
    <property type="term" value="F:transferase activity"/>
    <property type="evidence" value="ECO:0007669"/>
    <property type="project" value="UniProtKB-KW"/>
</dbReference>
<dbReference type="InterPro" id="IPR040079">
    <property type="entry name" value="Glutathione_S-Trfase"/>
</dbReference>
<feature type="domain" description="GST C-terminal" evidence="2">
    <location>
        <begin position="81"/>
        <end position="203"/>
    </location>
</feature>
<gene>
    <name evidence="3" type="ORF">SAMN04488071_0371</name>
</gene>
<feature type="domain" description="GST N-terminal" evidence="1">
    <location>
        <begin position="1"/>
        <end position="77"/>
    </location>
</feature>
<evidence type="ECO:0000313" key="3">
    <source>
        <dbReference type="EMBL" id="SDD32959.1"/>
    </source>
</evidence>
<dbReference type="InterPro" id="IPR004045">
    <property type="entry name" value="Glutathione_S-Trfase_N"/>
</dbReference>
<dbReference type="CDD" id="cd00570">
    <property type="entry name" value="GST_N_family"/>
    <property type="match status" value="1"/>
</dbReference>
<sequence length="216" mass="24045">MKLISYALCPYAQRVSIVLDEKARRFERINIDLANKPDWFLALSPHGKVPLLKDGDAVLFESVAILEYLEDTVEPALYPADPAARAHMRAWVAFAGSLLNAIGRLYSARDAAVYEGARVDLRREFEKLEQAAAEAGWPTAAAFSLLDAVYAPVFRYFDLFDQLLDHGLLAGLEALAAWRQRLAARPSVQRAVAATYTDDLRAFLCRRNSFLLKAAA</sequence>
<dbReference type="InterPro" id="IPR036249">
    <property type="entry name" value="Thioredoxin-like_sf"/>
</dbReference>
<dbReference type="SFLD" id="SFLDG00358">
    <property type="entry name" value="Main_(cytGST)"/>
    <property type="match status" value="1"/>
</dbReference>
<dbReference type="InterPro" id="IPR050983">
    <property type="entry name" value="GST_Omega/HSP26"/>
</dbReference>
<dbReference type="PROSITE" id="PS50404">
    <property type="entry name" value="GST_NTER"/>
    <property type="match status" value="1"/>
</dbReference>
<dbReference type="SFLD" id="SFLDS00019">
    <property type="entry name" value="Glutathione_Transferase_(cytos"/>
    <property type="match status" value="1"/>
</dbReference>
<dbReference type="EMBL" id="FNAK01000001">
    <property type="protein sequence ID" value="SDD32959.1"/>
    <property type="molecule type" value="Genomic_DNA"/>
</dbReference>
<dbReference type="PANTHER" id="PTHR43968">
    <property type="match status" value="1"/>
</dbReference>
<dbReference type="Gene3D" id="1.20.1050.10">
    <property type="match status" value="1"/>
</dbReference>
<dbReference type="CDD" id="cd00299">
    <property type="entry name" value="GST_C_family"/>
    <property type="match status" value="1"/>
</dbReference>
<dbReference type="PROSITE" id="PS50405">
    <property type="entry name" value="GST_CTER"/>
    <property type="match status" value="1"/>
</dbReference>
<reference evidence="3 4" key="1">
    <citation type="submission" date="2016-10" db="EMBL/GenBank/DDBJ databases">
        <authorList>
            <person name="de Groot N.N."/>
        </authorList>
    </citation>
    <scope>NUCLEOTIDE SEQUENCE [LARGE SCALE GENOMIC DNA]</scope>
    <source>
        <strain evidence="3 4">CGMCC 1.9109</strain>
    </source>
</reference>
<dbReference type="STRING" id="637679.GCA_001550055_00518"/>
<dbReference type="Pfam" id="PF13410">
    <property type="entry name" value="GST_C_2"/>
    <property type="match status" value="1"/>
</dbReference>
<dbReference type="Pfam" id="PF13417">
    <property type="entry name" value="GST_N_3"/>
    <property type="match status" value="1"/>
</dbReference>
<dbReference type="SUPFAM" id="SSF52833">
    <property type="entry name" value="Thioredoxin-like"/>
    <property type="match status" value="1"/>
</dbReference>
<evidence type="ECO:0000313" key="4">
    <source>
        <dbReference type="Proteomes" id="UP000183685"/>
    </source>
</evidence>
<dbReference type="RefSeq" id="WP_068308569.1">
    <property type="nucleotide sequence ID" value="NZ_FNAK01000001.1"/>
</dbReference>
<dbReference type="Gene3D" id="3.40.30.10">
    <property type="entry name" value="Glutaredoxin"/>
    <property type="match status" value="1"/>
</dbReference>
<dbReference type="SUPFAM" id="SSF47616">
    <property type="entry name" value="GST C-terminal domain-like"/>
    <property type="match status" value="1"/>
</dbReference>
<accession>A0A1G6TV86</accession>
<proteinExistence type="predicted"/>
<dbReference type="AlphaFoldDB" id="A0A1G6TV86"/>
<dbReference type="InterPro" id="IPR036282">
    <property type="entry name" value="Glutathione-S-Trfase_C_sf"/>
</dbReference>
<dbReference type="Proteomes" id="UP000183685">
    <property type="component" value="Unassembled WGS sequence"/>
</dbReference>
<evidence type="ECO:0000259" key="2">
    <source>
        <dbReference type="PROSITE" id="PS50405"/>
    </source>
</evidence>
<organism evidence="3 4">
    <name type="scientific">Kordiimonas lacus</name>
    <dbReference type="NCBI Taxonomy" id="637679"/>
    <lineage>
        <taxon>Bacteria</taxon>
        <taxon>Pseudomonadati</taxon>
        <taxon>Pseudomonadota</taxon>
        <taxon>Alphaproteobacteria</taxon>
        <taxon>Kordiimonadales</taxon>
        <taxon>Kordiimonadaceae</taxon>
        <taxon>Kordiimonas</taxon>
    </lineage>
</organism>
<dbReference type="InterPro" id="IPR010987">
    <property type="entry name" value="Glutathione-S-Trfase_C-like"/>
</dbReference>
<dbReference type="PANTHER" id="PTHR43968:SF6">
    <property type="entry name" value="GLUTATHIONE S-TRANSFERASE OMEGA"/>
    <property type="match status" value="1"/>
</dbReference>
<dbReference type="GO" id="GO:0005737">
    <property type="term" value="C:cytoplasm"/>
    <property type="evidence" value="ECO:0007669"/>
    <property type="project" value="TreeGrafter"/>
</dbReference>
<keyword evidence="3" id="KW-0808">Transferase</keyword>